<evidence type="ECO:0000256" key="5">
    <source>
        <dbReference type="ARBA" id="ARBA00022704"/>
    </source>
</evidence>
<dbReference type="AlphaFoldDB" id="A0A3Q3A9L3"/>
<dbReference type="SUPFAM" id="SSF54403">
    <property type="entry name" value="Cystatin/monellin"/>
    <property type="match status" value="1"/>
</dbReference>
<protein>
    <recommendedName>
        <fullName evidence="7">Cystatin-B</fullName>
    </recommendedName>
    <alternativeName>
        <fullName evidence="8">Stefin-B</fullName>
    </alternativeName>
</protein>
<reference evidence="10" key="2">
    <citation type="submission" date="2025-09" db="UniProtKB">
        <authorList>
            <consortium name="Ensembl"/>
        </authorList>
    </citation>
    <scope>IDENTIFICATION</scope>
</reference>
<keyword evidence="3" id="KW-0963">Cytoplasm</keyword>
<dbReference type="Gene3D" id="3.10.450.10">
    <property type="match status" value="1"/>
</dbReference>
<dbReference type="FunFam" id="3.10.450.10:FF:000001">
    <property type="entry name" value="Cystatin-A"/>
    <property type="match status" value="1"/>
</dbReference>
<organism evidence="10 11">
    <name type="scientific">Kryptolebias marmoratus</name>
    <name type="common">Mangrove killifish</name>
    <name type="synonym">Rivulus marmoratus</name>
    <dbReference type="NCBI Taxonomy" id="37003"/>
    <lineage>
        <taxon>Eukaryota</taxon>
        <taxon>Metazoa</taxon>
        <taxon>Chordata</taxon>
        <taxon>Craniata</taxon>
        <taxon>Vertebrata</taxon>
        <taxon>Euteleostomi</taxon>
        <taxon>Actinopterygii</taxon>
        <taxon>Neopterygii</taxon>
        <taxon>Teleostei</taxon>
        <taxon>Neoteleostei</taxon>
        <taxon>Acanthomorphata</taxon>
        <taxon>Ovalentaria</taxon>
        <taxon>Atherinomorphae</taxon>
        <taxon>Cyprinodontiformes</taxon>
        <taxon>Rivulidae</taxon>
        <taxon>Kryptolebias</taxon>
    </lineage>
</organism>
<dbReference type="GO" id="GO:0002376">
    <property type="term" value="P:immune system process"/>
    <property type="evidence" value="ECO:0007669"/>
    <property type="project" value="UniProtKB-KW"/>
</dbReference>
<dbReference type="GO" id="GO:0071220">
    <property type="term" value="P:cellular response to bacterial lipoprotein"/>
    <property type="evidence" value="ECO:0007669"/>
    <property type="project" value="UniProtKB-ARBA"/>
</dbReference>
<evidence type="ECO:0000259" key="9">
    <source>
        <dbReference type="SMART" id="SM00043"/>
    </source>
</evidence>
<evidence type="ECO:0000256" key="4">
    <source>
        <dbReference type="ARBA" id="ARBA00022690"/>
    </source>
</evidence>
<dbReference type="SMART" id="SM00043">
    <property type="entry name" value="CY"/>
    <property type="match status" value="1"/>
</dbReference>
<dbReference type="InterPro" id="IPR001713">
    <property type="entry name" value="Prot_inh_stefin"/>
</dbReference>
<comment type="similarity">
    <text evidence="2">Belongs to the cystatin family.</text>
</comment>
<reference evidence="10" key="1">
    <citation type="submission" date="2025-08" db="UniProtKB">
        <authorList>
            <consortium name="Ensembl"/>
        </authorList>
    </citation>
    <scope>IDENTIFICATION</scope>
</reference>
<evidence type="ECO:0000256" key="7">
    <source>
        <dbReference type="ARBA" id="ARBA00040677"/>
    </source>
</evidence>
<dbReference type="GeneTree" id="ENSGT00940000167204"/>
<dbReference type="InterPro" id="IPR018073">
    <property type="entry name" value="Prot_inh_cystat_CS"/>
</dbReference>
<comment type="subcellular location">
    <subcellularLocation>
        <location evidence="1">Cytoplasm</location>
    </subcellularLocation>
</comment>
<dbReference type="InterPro" id="IPR046350">
    <property type="entry name" value="Cystatin_sf"/>
</dbReference>
<dbReference type="PANTHER" id="PTHR11414">
    <property type="entry name" value="CYSTATIN FAMILY MEMBER"/>
    <property type="match status" value="1"/>
</dbReference>
<feature type="domain" description="Cystatin" evidence="9">
    <location>
        <begin position="3"/>
        <end position="100"/>
    </location>
</feature>
<keyword evidence="4" id="KW-0646">Protease inhibitor</keyword>
<dbReference type="RefSeq" id="XP_017262280.1">
    <property type="nucleotide sequence ID" value="XM_017406791.3"/>
</dbReference>
<dbReference type="GO" id="GO:0004869">
    <property type="term" value="F:cysteine-type endopeptidase inhibitor activity"/>
    <property type="evidence" value="ECO:0007669"/>
    <property type="project" value="UniProtKB-KW"/>
</dbReference>
<dbReference type="STRING" id="37003.ENSKMAP00000013188"/>
<dbReference type="GeneID" id="108230499"/>
<evidence type="ECO:0000256" key="6">
    <source>
        <dbReference type="ARBA" id="ARBA00022859"/>
    </source>
</evidence>
<dbReference type="InterPro" id="IPR000010">
    <property type="entry name" value="Cystatin_dom"/>
</dbReference>
<sequence length="100" mass="11409">MMPMCGGTTEVKDADESVQEICNKVKGLAEQKAGKTYDIFKATKYRTQLVAGTNYFVKVQVGDKEHVHIRVWKRLPCNGGELELTSMQHNKTEHETIEYF</sequence>
<dbReference type="PRINTS" id="PR00295">
    <property type="entry name" value="STEFINA"/>
</dbReference>
<evidence type="ECO:0000256" key="3">
    <source>
        <dbReference type="ARBA" id="ARBA00022490"/>
    </source>
</evidence>
<dbReference type="CDD" id="cd00042">
    <property type="entry name" value="CY"/>
    <property type="match status" value="1"/>
</dbReference>
<dbReference type="PROSITE" id="PS00287">
    <property type="entry name" value="CYSTATIN"/>
    <property type="match status" value="1"/>
</dbReference>
<dbReference type="GO" id="GO:0005829">
    <property type="term" value="C:cytosol"/>
    <property type="evidence" value="ECO:0007669"/>
    <property type="project" value="TreeGrafter"/>
</dbReference>
<evidence type="ECO:0000256" key="8">
    <source>
        <dbReference type="ARBA" id="ARBA00041437"/>
    </source>
</evidence>
<dbReference type="OMA" id="HIHVRAH"/>
<name>A0A3Q3A9L3_KRYMA</name>
<evidence type="ECO:0000256" key="2">
    <source>
        <dbReference type="ARBA" id="ARBA00009403"/>
    </source>
</evidence>
<dbReference type="KEGG" id="kmr:108230499"/>
<evidence type="ECO:0000313" key="10">
    <source>
        <dbReference type="Ensembl" id="ENSKMAP00000013188.1"/>
    </source>
</evidence>
<keyword evidence="6" id="KW-0391">Immunity</keyword>
<evidence type="ECO:0000256" key="1">
    <source>
        <dbReference type="ARBA" id="ARBA00004496"/>
    </source>
</evidence>
<dbReference type="PANTHER" id="PTHR11414:SF21">
    <property type="entry name" value="CYSTATIN 14A, TANDEM DUPLICATE 1-RELATED"/>
    <property type="match status" value="1"/>
</dbReference>
<dbReference type="Proteomes" id="UP000264800">
    <property type="component" value="Unplaced"/>
</dbReference>
<keyword evidence="5" id="KW-0789">Thiol protease inhibitor</keyword>
<dbReference type="Ensembl" id="ENSKMAT00000013391.1">
    <property type="protein sequence ID" value="ENSKMAP00000013188.1"/>
    <property type="gene ID" value="ENSKMAG00000009905.1"/>
</dbReference>
<dbReference type="OrthoDB" id="2429551at2759"/>
<dbReference type="Pfam" id="PF00031">
    <property type="entry name" value="Cystatin"/>
    <property type="match status" value="1"/>
</dbReference>
<accession>A0A3Q3A9L3</accession>
<keyword evidence="11" id="KW-1185">Reference proteome</keyword>
<proteinExistence type="inferred from homology"/>
<evidence type="ECO:0000313" key="11">
    <source>
        <dbReference type="Proteomes" id="UP000264800"/>
    </source>
</evidence>